<dbReference type="AlphaFoldDB" id="A0A090N8W1"/>
<evidence type="ECO:0000259" key="2">
    <source>
        <dbReference type="PROSITE" id="PS50983"/>
    </source>
</evidence>
<dbReference type="RefSeq" id="WP_156186972.1">
    <property type="nucleotide sequence ID" value="NZ_CCAZ020000004.1"/>
</dbReference>
<dbReference type="PANTHER" id="PTHR30535:SF34">
    <property type="entry name" value="MOLYBDATE-BINDING PROTEIN MOLA"/>
    <property type="match status" value="1"/>
</dbReference>
<gene>
    <name evidence="3" type="ORF">BN961_04058</name>
</gene>
<feature type="chain" id="PRO_5001861345" evidence="1">
    <location>
        <begin position="28"/>
        <end position="280"/>
    </location>
</feature>
<organism evidence="3 4">
    <name type="scientific">Afipia felis</name>
    <name type="common">Cat scratch disease bacillus</name>
    <dbReference type="NCBI Taxonomy" id="1035"/>
    <lineage>
        <taxon>Bacteria</taxon>
        <taxon>Pseudomonadati</taxon>
        <taxon>Pseudomonadota</taxon>
        <taxon>Alphaproteobacteria</taxon>
        <taxon>Hyphomicrobiales</taxon>
        <taxon>Nitrobacteraceae</taxon>
        <taxon>Afipia</taxon>
    </lineage>
</organism>
<keyword evidence="1" id="KW-0732">Signal</keyword>
<dbReference type="Gene3D" id="3.40.50.1980">
    <property type="entry name" value="Nitrogenase molybdenum iron protein domain"/>
    <property type="match status" value="2"/>
</dbReference>
<evidence type="ECO:0000256" key="1">
    <source>
        <dbReference type="SAM" id="SignalP"/>
    </source>
</evidence>
<dbReference type="InterPro" id="IPR002491">
    <property type="entry name" value="ABC_transptr_periplasmic_BD"/>
</dbReference>
<feature type="signal peptide" evidence="1">
    <location>
        <begin position="1"/>
        <end position="27"/>
    </location>
</feature>
<evidence type="ECO:0000313" key="3">
    <source>
        <dbReference type="EMBL" id="CEG10618.1"/>
    </source>
</evidence>
<proteinExistence type="predicted"/>
<dbReference type="EMBL" id="CCAZ020000004">
    <property type="protein sequence ID" value="CEG10618.1"/>
    <property type="molecule type" value="Genomic_DNA"/>
</dbReference>
<protein>
    <submittedName>
        <fullName evidence="3">Corrinoid ABC transporter substrate-binding protein</fullName>
    </submittedName>
</protein>
<name>A0A090N8W1_AFIFE</name>
<comment type="caution">
    <text evidence="3">The sequence shown here is derived from an EMBL/GenBank/DDBJ whole genome shotgun (WGS) entry which is preliminary data.</text>
</comment>
<sequence length="280" mass="29834">MPVWKMSIWKASLGVCLLLLGSAGCRAAPPKHVVSFNLCADQLLLALADPSQIAALSPYATDGTLSVMAKQGAAFPKIDWNSESVVNLAPDLVLSGFSDRPTQAILAATGLRVAEVALVRNLDEARAQVREIATLLDHPERGEALADKLQRAENDLKAVALKPPRTAIVLQREGYTEGTESLVASMLVTAGLKPPPNARGGIGGFMDMETLLTAGPDLLVLQETASHASDQGALFLTHPALRARYDETRRISLPSRYTLCGGPALLEGLGVLKDELKKLR</sequence>
<dbReference type="OrthoDB" id="1632039at2"/>
<dbReference type="InterPro" id="IPR050902">
    <property type="entry name" value="ABC_Transporter_SBP"/>
</dbReference>
<dbReference type="PROSITE" id="PS51257">
    <property type="entry name" value="PROKAR_LIPOPROTEIN"/>
    <property type="match status" value="1"/>
</dbReference>
<dbReference type="Pfam" id="PF01497">
    <property type="entry name" value="Peripla_BP_2"/>
    <property type="match status" value="1"/>
</dbReference>
<feature type="domain" description="Fe/B12 periplasmic-binding" evidence="2">
    <location>
        <begin position="32"/>
        <end position="280"/>
    </location>
</feature>
<reference evidence="3 4" key="1">
    <citation type="journal article" date="2014" name="Genome Announc.">
        <title>Genome Sequence of Afipia felis Strain 76713, Isolated in Hospital Water Using an Amoeba Co-Culture Procedure.</title>
        <authorList>
            <person name="Benamar S."/>
            <person name="La Scola B."/>
            <person name="Croce O."/>
        </authorList>
    </citation>
    <scope>NUCLEOTIDE SEQUENCE [LARGE SCALE GENOMIC DNA]</scope>
    <source>
        <strain evidence="3 4">76713</strain>
    </source>
</reference>
<dbReference type="PROSITE" id="PS50983">
    <property type="entry name" value="FE_B12_PBP"/>
    <property type="match status" value="1"/>
</dbReference>
<keyword evidence="4" id="KW-1185">Reference proteome</keyword>
<dbReference type="Proteomes" id="UP000035762">
    <property type="component" value="Unassembled WGS sequence"/>
</dbReference>
<accession>A0A090N8W1</accession>
<dbReference type="PANTHER" id="PTHR30535">
    <property type="entry name" value="VITAMIN B12-BINDING PROTEIN"/>
    <property type="match status" value="1"/>
</dbReference>
<evidence type="ECO:0000313" key="4">
    <source>
        <dbReference type="Proteomes" id="UP000035762"/>
    </source>
</evidence>
<dbReference type="STRING" id="1035.BN961_04058"/>
<dbReference type="SUPFAM" id="SSF53807">
    <property type="entry name" value="Helical backbone' metal receptor"/>
    <property type="match status" value="1"/>
</dbReference>